<evidence type="ECO:0000313" key="3">
    <source>
        <dbReference type="EMBL" id="MFD1828387.1"/>
    </source>
</evidence>
<sequence length="214" mass="23364">MIVGEATTRIGRRAAETENRQTPRPPLTGEPLALDLVNTTFIRGGLRGSLVDALATPSDLDLWLAEHAEALPDGPAGWTSTPAAAVHLDGFRRLREALRELCRASVAEEPRDERAVAVVNRSARLAVNWPELGGPTEPGPVVRWAEPDPHMVLLGAVAVSGVELLAGPVRHDLRACAAPGCILYFVRSHRRREWCTPGCGNRVRVARHHRQRRS</sequence>
<feature type="region of interest" description="Disordered" evidence="1">
    <location>
        <begin position="1"/>
        <end position="29"/>
    </location>
</feature>
<dbReference type="PANTHER" id="PTHR35525:SF3">
    <property type="entry name" value="BLL6575 PROTEIN"/>
    <property type="match status" value="1"/>
</dbReference>
<feature type="domain" description="Zinc finger CGNR" evidence="2">
    <location>
        <begin position="173"/>
        <end position="211"/>
    </location>
</feature>
<dbReference type="RefSeq" id="WP_380896755.1">
    <property type="nucleotide sequence ID" value="NZ_JBHUFU010000001.1"/>
</dbReference>
<protein>
    <submittedName>
        <fullName evidence="3">CGNR zinc finger domain-containing protein</fullName>
    </submittedName>
</protein>
<keyword evidence="4" id="KW-1185">Reference proteome</keyword>
<evidence type="ECO:0000259" key="2">
    <source>
        <dbReference type="Pfam" id="PF11706"/>
    </source>
</evidence>
<organism evidence="3 4">
    <name type="scientific">Streptomyces desertarenae</name>
    <dbReference type="NCBI Taxonomy" id="2666184"/>
    <lineage>
        <taxon>Bacteria</taxon>
        <taxon>Bacillati</taxon>
        <taxon>Actinomycetota</taxon>
        <taxon>Actinomycetes</taxon>
        <taxon>Kitasatosporales</taxon>
        <taxon>Streptomycetaceae</taxon>
        <taxon>Streptomyces</taxon>
    </lineage>
</organism>
<dbReference type="PANTHER" id="PTHR35525">
    <property type="entry name" value="BLL6575 PROTEIN"/>
    <property type="match status" value="1"/>
</dbReference>
<name>A0ABW4PCJ4_9ACTN</name>
<dbReference type="Gene3D" id="1.10.3300.10">
    <property type="entry name" value="Jann2411-like domain"/>
    <property type="match status" value="1"/>
</dbReference>
<evidence type="ECO:0000256" key="1">
    <source>
        <dbReference type="SAM" id="MobiDB-lite"/>
    </source>
</evidence>
<dbReference type="Proteomes" id="UP001597365">
    <property type="component" value="Unassembled WGS sequence"/>
</dbReference>
<comment type="caution">
    <text evidence="3">The sequence shown here is derived from an EMBL/GenBank/DDBJ whole genome shotgun (WGS) entry which is preliminary data.</text>
</comment>
<dbReference type="Pfam" id="PF11706">
    <property type="entry name" value="zf-CGNR"/>
    <property type="match status" value="1"/>
</dbReference>
<evidence type="ECO:0000313" key="4">
    <source>
        <dbReference type="Proteomes" id="UP001597365"/>
    </source>
</evidence>
<accession>A0ABW4PCJ4</accession>
<dbReference type="EMBL" id="JBHUFU010000001">
    <property type="protein sequence ID" value="MFD1828387.1"/>
    <property type="molecule type" value="Genomic_DNA"/>
</dbReference>
<reference evidence="4" key="1">
    <citation type="journal article" date="2019" name="Int. J. Syst. Evol. Microbiol.">
        <title>The Global Catalogue of Microorganisms (GCM) 10K type strain sequencing project: providing services to taxonomists for standard genome sequencing and annotation.</title>
        <authorList>
            <consortium name="The Broad Institute Genomics Platform"/>
            <consortium name="The Broad Institute Genome Sequencing Center for Infectious Disease"/>
            <person name="Wu L."/>
            <person name="Ma J."/>
        </authorList>
    </citation>
    <scope>NUCLEOTIDE SEQUENCE [LARGE SCALE GENOMIC DNA]</scope>
    <source>
        <strain evidence="4">CGMCC 4.7455</strain>
    </source>
</reference>
<dbReference type="SUPFAM" id="SSF160904">
    <property type="entry name" value="Jann2411-like"/>
    <property type="match status" value="1"/>
</dbReference>
<proteinExistence type="predicted"/>
<gene>
    <name evidence="3" type="ORF">ACFSJS_01755</name>
</gene>
<dbReference type="Pfam" id="PF07336">
    <property type="entry name" value="ABATE"/>
    <property type="match status" value="1"/>
</dbReference>
<dbReference type="InterPro" id="IPR023286">
    <property type="entry name" value="ABATE_dom_sf"/>
</dbReference>
<dbReference type="InterPro" id="IPR021005">
    <property type="entry name" value="Znf_CGNR"/>
</dbReference>
<dbReference type="InterPro" id="IPR010852">
    <property type="entry name" value="ABATE"/>
</dbReference>